<gene>
    <name evidence="5" type="ORF">CLV32_2254</name>
</gene>
<feature type="chain" id="PRO_5020605568" evidence="3">
    <location>
        <begin position="21"/>
        <end position="391"/>
    </location>
</feature>
<dbReference type="Pfam" id="PF05426">
    <property type="entry name" value="Alginate_lyase"/>
    <property type="match status" value="1"/>
</dbReference>
<name>A0A4R6IMT0_9SPHI</name>
<dbReference type="EMBL" id="SNWM01000002">
    <property type="protein sequence ID" value="TDO23265.1"/>
    <property type="molecule type" value="Genomic_DNA"/>
</dbReference>
<evidence type="ECO:0000259" key="4">
    <source>
        <dbReference type="Pfam" id="PF05426"/>
    </source>
</evidence>
<dbReference type="OrthoDB" id="7210452at2"/>
<dbReference type="AlphaFoldDB" id="A0A4R6IMT0"/>
<dbReference type="RefSeq" id="WP_133555314.1">
    <property type="nucleotide sequence ID" value="NZ_SNWM01000002.1"/>
</dbReference>
<dbReference type="SUPFAM" id="SSF48230">
    <property type="entry name" value="Chondroitin AC/alginate lyase"/>
    <property type="match status" value="1"/>
</dbReference>
<keyword evidence="2 5" id="KW-0456">Lyase</keyword>
<evidence type="ECO:0000313" key="5">
    <source>
        <dbReference type="EMBL" id="TDO23265.1"/>
    </source>
</evidence>
<protein>
    <submittedName>
        <fullName evidence="5">Alginate lyase</fullName>
    </submittedName>
</protein>
<feature type="signal peptide" evidence="3">
    <location>
        <begin position="1"/>
        <end position="20"/>
    </location>
</feature>
<dbReference type="Proteomes" id="UP000295499">
    <property type="component" value="Unassembled WGS sequence"/>
</dbReference>
<dbReference type="Gene3D" id="1.50.10.100">
    <property type="entry name" value="Chondroitin AC/alginate lyase"/>
    <property type="match status" value="1"/>
</dbReference>
<reference evidence="5 6" key="1">
    <citation type="submission" date="2019-03" db="EMBL/GenBank/DDBJ databases">
        <title>Genomic Encyclopedia of Archaeal and Bacterial Type Strains, Phase II (KMG-II): from individual species to whole genera.</title>
        <authorList>
            <person name="Goeker M."/>
        </authorList>
    </citation>
    <scope>NUCLEOTIDE SEQUENCE [LARGE SCALE GENOMIC DNA]</scope>
    <source>
        <strain evidence="5 6">DSM 19034</strain>
    </source>
</reference>
<dbReference type="GO" id="GO:0016829">
    <property type="term" value="F:lyase activity"/>
    <property type="evidence" value="ECO:0007669"/>
    <property type="project" value="UniProtKB-KW"/>
</dbReference>
<evidence type="ECO:0000256" key="3">
    <source>
        <dbReference type="SAM" id="SignalP"/>
    </source>
</evidence>
<proteinExistence type="predicted"/>
<dbReference type="InterPro" id="IPR008397">
    <property type="entry name" value="Alginate_lyase_dom"/>
</dbReference>
<dbReference type="InterPro" id="IPR008929">
    <property type="entry name" value="Chondroitin_lyas"/>
</dbReference>
<keyword evidence="1 3" id="KW-0732">Signal</keyword>
<evidence type="ECO:0000256" key="2">
    <source>
        <dbReference type="ARBA" id="ARBA00023239"/>
    </source>
</evidence>
<evidence type="ECO:0000313" key="6">
    <source>
        <dbReference type="Proteomes" id="UP000295499"/>
    </source>
</evidence>
<feature type="domain" description="Alginate lyase" evidence="4">
    <location>
        <begin position="74"/>
        <end position="348"/>
    </location>
</feature>
<accession>A0A4R6IMT0</accession>
<sequence>MKPRLSTLSLCLFFTLIANYGYTQERPKYLLVDETILMTAKKAIQPAVKNKITSLIKSADSVIDKGPYSVTFQKTKMAPTNDPHDYVSQAPYWWADPSKPDGKPYIRKDGKRNPEIYLLHDRSQLGDMSSTVKKLALAYYYSNNEKYALRAETLLRVWFVNPETRMNPNLNFGQYVPGVNEGRGIGIIETVGLINIPDAIALLQGSKIDPTVVNDVKKWFASYTDWLLNSENGKSEQSQTNNHGTNYDLQVADFALFTGNTNLAKHIINDITIPRINVQFTPEGAQPLELARTKSWDYTNMNLDAWAKIAMLSKRLGVDLWNKEGLQGKGIKGAVKWLIPYASGEKAWTTEQIGPYEYGNMCFIMRKSSEQYKDLDFSGVFKKYPQGIALE</sequence>
<dbReference type="GO" id="GO:0042597">
    <property type="term" value="C:periplasmic space"/>
    <property type="evidence" value="ECO:0007669"/>
    <property type="project" value="InterPro"/>
</dbReference>
<keyword evidence="6" id="KW-1185">Reference proteome</keyword>
<organism evidence="5 6">
    <name type="scientific">Pedobacter duraquae</name>
    <dbReference type="NCBI Taxonomy" id="425511"/>
    <lineage>
        <taxon>Bacteria</taxon>
        <taxon>Pseudomonadati</taxon>
        <taxon>Bacteroidota</taxon>
        <taxon>Sphingobacteriia</taxon>
        <taxon>Sphingobacteriales</taxon>
        <taxon>Sphingobacteriaceae</taxon>
        <taxon>Pedobacter</taxon>
    </lineage>
</organism>
<evidence type="ECO:0000256" key="1">
    <source>
        <dbReference type="ARBA" id="ARBA00022729"/>
    </source>
</evidence>
<comment type="caution">
    <text evidence="5">The sequence shown here is derived from an EMBL/GenBank/DDBJ whole genome shotgun (WGS) entry which is preliminary data.</text>
</comment>